<name>A0A4U6X7Y2_9PEZI</name>
<evidence type="ECO:0000313" key="2">
    <source>
        <dbReference type="Proteomes" id="UP000310108"/>
    </source>
</evidence>
<proteinExistence type="predicted"/>
<reference evidence="1 2" key="1">
    <citation type="journal article" date="2019" name="PLoS ONE">
        <title>Comparative genome analysis indicates high evolutionary potential of pathogenicity genes in Colletotrichum tanaceti.</title>
        <authorList>
            <person name="Lelwala R.V."/>
            <person name="Korhonen P.K."/>
            <person name="Young N.D."/>
            <person name="Scott J.B."/>
            <person name="Ades P.A."/>
            <person name="Gasser R.B."/>
            <person name="Taylor P.W.J."/>
        </authorList>
    </citation>
    <scope>NUCLEOTIDE SEQUENCE [LARGE SCALE GENOMIC DNA]</scope>
    <source>
        <strain evidence="1">BRIP57314</strain>
    </source>
</reference>
<sequence>MDRRTKVAPVCLRSEVHTSTLRSLRAFRHDRRRQMHTSRASLVLAVSVESASLDIVAQPGFCILTTPVQGVVSYA</sequence>
<dbReference type="EMBL" id="PJEX01000340">
    <property type="protein sequence ID" value="TKW51039.1"/>
    <property type="molecule type" value="Genomic_DNA"/>
</dbReference>
<keyword evidence="2" id="KW-1185">Reference proteome</keyword>
<dbReference type="AlphaFoldDB" id="A0A4U6X7Y2"/>
<dbReference type="Proteomes" id="UP000310108">
    <property type="component" value="Unassembled WGS sequence"/>
</dbReference>
<gene>
    <name evidence="1" type="ORF">CTA1_3951</name>
</gene>
<organism evidence="1 2">
    <name type="scientific">Colletotrichum tanaceti</name>
    <dbReference type="NCBI Taxonomy" id="1306861"/>
    <lineage>
        <taxon>Eukaryota</taxon>
        <taxon>Fungi</taxon>
        <taxon>Dikarya</taxon>
        <taxon>Ascomycota</taxon>
        <taxon>Pezizomycotina</taxon>
        <taxon>Sordariomycetes</taxon>
        <taxon>Hypocreomycetidae</taxon>
        <taxon>Glomerellales</taxon>
        <taxon>Glomerellaceae</taxon>
        <taxon>Colletotrichum</taxon>
        <taxon>Colletotrichum destructivum species complex</taxon>
    </lineage>
</organism>
<comment type="caution">
    <text evidence="1">The sequence shown here is derived from an EMBL/GenBank/DDBJ whole genome shotgun (WGS) entry which is preliminary data.</text>
</comment>
<accession>A0A4U6X7Y2</accession>
<evidence type="ECO:0000313" key="1">
    <source>
        <dbReference type="EMBL" id="TKW51039.1"/>
    </source>
</evidence>
<protein>
    <submittedName>
        <fullName evidence="1">Uncharacterized protein</fullName>
    </submittedName>
</protein>